<evidence type="ECO:0000313" key="2">
    <source>
        <dbReference type="Proteomes" id="UP000824533"/>
    </source>
</evidence>
<keyword evidence="2" id="KW-1185">Reference proteome</keyword>
<gene>
    <name evidence="1" type="ORF">K1T71_010393</name>
</gene>
<reference evidence="1 2" key="1">
    <citation type="journal article" date="2021" name="Front. Genet.">
        <title>Chromosome-Level Genome Assembly Reveals Significant Gene Expansion in the Toll and IMD Signaling Pathways of Dendrolimus kikuchii.</title>
        <authorList>
            <person name="Zhou J."/>
            <person name="Wu P."/>
            <person name="Xiong Z."/>
            <person name="Liu N."/>
            <person name="Zhao N."/>
            <person name="Ji M."/>
            <person name="Qiu Y."/>
            <person name="Yang B."/>
        </authorList>
    </citation>
    <scope>NUCLEOTIDE SEQUENCE [LARGE SCALE GENOMIC DNA]</scope>
    <source>
        <strain evidence="1">Ann1</strain>
    </source>
</reference>
<comment type="caution">
    <text evidence="1">The sequence shown here is derived from an EMBL/GenBank/DDBJ whole genome shotgun (WGS) entry which is preliminary data.</text>
</comment>
<sequence>MEFFERAHIKRNTDKKETKSDITMKKQLKQMLHGYKENDNKLIKTCIRCKSEACDPNHCFDDSSSVSGFSDLNLTNSSDEVATSRVTLNSQFGTDFSKNTDDNDLSSSLNEDLGDFSDDVESLAVDSQDETDNLLFKESMDTDQRCISGDDSSHSNQVLTSDDSQVSFLSSLTLETQSSIGSESEEFDPDGALASKILKKLNKKDGVLQTQKGRKRKVGRSTKENTFVVESVTDSIQPENKVYKHEVTPYQSDEDTEFHNINFNNNNSHSSEAKNETTDKSHENSSQDSESTHSSPYISITAMNTPSESLSEILGEYIHPTVRNLSYEKQTIVSTNSGMFSTENVQIDEEVSSLIPELDVDQTIEDLELSTDNITTEPNDESIILGDDTIISETAEREFSLNDTDNIELINSIKVYTYNKTCIFVIPHPGRLYVHGKVNLKALSGVVEVFGYTLKDEWCDLYAPNYSYAQCIKTIETDNPYHGLFSKLTAIGLSVSKAEEIVTTIGEYDGVIAMCPLNDRKMDFVNNNFTITDIFGKQSKDVDSSLKQASELLGCSLYLSRPMRVLETHSVWDGVITCGLAPESRGIVCGGKSTGKSTFLRFCVNKLLADGPVLVIDLDPGQAEFTVAGNISATVVDMPLLGINFTHLKRPDRMLNIGLINTMDKPSLYIDAVNSLITYCKNQEEFKNMPWIVNTMGMCNNMGLKFIMYTILKINPTYLLQIDSRKAKKRFESGLDQESIKQLYYTSFNNDYILKTIEMPENFNYEYFVTVHTECLKNVYSIAPRDERYLNFLAYFGEVLNIYSGCGFMDITPYEVNLKDLNIVTNVNVPVDYITKVLNGKIVALCQNAGDRGKIATQDKPLLCLGYGLIRAVNCEKGVLYILTPTPVGMLCRVDTISYADWVPELRGQEKVLSSGLVVPYRTTAQYSQRRLMFTPRRRFNPLQLLKMSRNT</sequence>
<accession>A0ACC1CSI6</accession>
<name>A0ACC1CSI6_9NEOP</name>
<evidence type="ECO:0000313" key="1">
    <source>
        <dbReference type="EMBL" id="KAJ0174247.1"/>
    </source>
</evidence>
<dbReference type="Proteomes" id="UP000824533">
    <property type="component" value="Linkage Group LG18"/>
</dbReference>
<proteinExistence type="predicted"/>
<organism evidence="1 2">
    <name type="scientific">Dendrolimus kikuchii</name>
    <dbReference type="NCBI Taxonomy" id="765133"/>
    <lineage>
        <taxon>Eukaryota</taxon>
        <taxon>Metazoa</taxon>
        <taxon>Ecdysozoa</taxon>
        <taxon>Arthropoda</taxon>
        <taxon>Hexapoda</taxon>
        <taxon>Insecta</taxon>
        <taxon>Pterygota</taxon>
        <taxon>Neoptera</taxon>
        <taxon>Endopterygota</taxon>
        <taxon>Lepidoptera</taxon>
        <taxon>Glossata</taxon>
        <taxon>Ditrysia</taxon>
        <taxon>Bombycoidea</taxon>
        <taxon>Lasiocampidae</taxon>
        <taxon>Dendrolimus</taxon>
    </lineage>
</organism>
<protein>
    <submittedName>
        <fullName evidence="1">Uncharacterized protein</fullName>
    </submittedName>
</protein>
<dbReference type="EMBL" id="CM034404">
    <property type="protein sequence ID" value="KAJ0174247.1"/>
    <property type="molecule type" value="Genomic_DNA"/>
</dbReference>